<dbReference type="EMBL" id="KV428151">
    <property type="protein sequence ID" value="KZT35128.1"/>
    <property type="molecule type" value="Genomic_DNA"/>
</dbReference>
<proteinExistence type="predicted"/>
<gene>
    <name evidence="1" type="ORF">SISSUDRAFT_198676</name>
</gene>
<evidence type="ECO:0000313" key="1">
    <source>
        <dbReference type="EMBL" id="KZT35128.1"/>
    </source>
</evidence>
<organism evidence="1 2">
    <name type="scientific">Sistotremastrum suecicum HHB10207 ss-3</name>
    <dbReference type="NCBI Taxonomy" id="1314776"/>
    <lineage>
        <taxon>Eukaryota</taxon>
        <taxon>Fungi</taxon>
        <taxon>Dikarya</taxon>
        <taxon>Basidiomycota</taxon>
        <taxon>Agaricomycotina</taxon>
        <taxon>Agaricomycetes</taxon>
        <taxon>Sistotremastrales</taxon>
        <taxon>Sistotremastraceae</taxon>
        <taxon>Sistotremastrum</taxon>
    </lineage>
</organism>
<sequence>MKLKCLALPRKGSGVLSPRLQGGLRSQEDVLGVELYSKGRYRTLQGLHHNRNQIHYSTSMCRQRVYMCQSPAEVSTSEQKYIMSKNRSDLFLLLSIFWRLYRLKISARYNGANIFWCNQTRHVKIYPKYSKCGGLATSESEFCWAKRSVMYV</sequence>
<evidence type="ECO:0000313" key="2">
    <source>
        <dbReference type="Proteomes" id="UP000076798"/>
    </source>
</evidence>
<accession>A0A166AA51</accession>
<reference evidence="1 2" key="1">
    <citation type="journal article" date="2016" name="Mol. Biol. Evol.">
        <title>Comparative Genomics of Early-Diverging Mushroom-Forming Fungi Provides Insights into the Origins of Lignocellulose Decay Capabilities.</title>
        <authorList>
            <person name="Nagy L.G."/>
            <person name="Riley R."/>
            <person name="Tritt A."/>
            <person name="Adam C."/>
            <person name="Daum C."/>
            <person name="Floudas D."/>
            <person name="Sun H."/>
            <person name="Yadav J.S."/>
            <person name="Pangilinan J."/>
            <person name="Larsson K.H."/>
            <person name="Matsuura K."/>
            <person name="Barry K."/>
            <person name="Labutti K."/>
            <person name="Kuo R."/>
            <person name="Ohm R.A."/>
            <person name="Bhattacharya S.S."/>
            <person name="Shirouzu T."/>
            <person name="Yoshinaga Y."/>
            <person name="Martin F.M."/>
            <person name="Grigoriev I.V."/>
            <person name="Hibbett D.S."/>
        </authorList>
    </citation>
    <scope>NUCLEOTIDE SEQUENCE [LARGE SCALE GENOMIC DNA]</scope>
    <source>
        <strain evidence="1 2">HHB10207 ss-3</strain>
    </source>
</reference>
<dbReference type="Proteomes" id="UP000076798">
    <property type="component" value="Unassembled WGS sequence"/>
</dbReference>
<keyword evidence="2" id="KW-1185">Reference proteome</keyword>
<name>A0A166AA51_9AGAM</name>
<dbReference type="AlphaFoldDB" id="A0A166AA51"/>
<protein>
    <submittedName>
        <fullName evidence="1">Uncharacterized protein</fullName>
    </submittedName>
</protein>